<comment type="caution">
    <text evidence="1">The sequence shown here is derived from an EMBL/GenBank/DDBJ whole genome shotgun (WGS) entry which is preliminary data.</text>
</comment>
<organism evidence="1 2">
    <name type="scientific">Anoxybacillus andreesenii</name>
    <dbReference type="NCBI Taxonomy" id="1325932"/>
    <lineage>
        <taxon>Bacteria</taxon>
        <taxon>Bacillati</taxon>
        <taxon>Bacillota</taxon>
        <taxon>Bacilli</taxon>
        <taxon>Bacillales</taxon>
        <taxon>Anoxybacillaceae</taxon>
        <taxon>Anoxybacillus</taxon>
    </lineage>
</organism>
<sequence>MAKLQRLATKEDGIVVIHNPVSEEELKDRKEQYQLLSDKEFAFRYNHMLFLPIDFTWNGKKHKIQYNFCTNPFCKWCGQEQLKFETVKGKPSRYKLSGRSNKKMIVCNPDPIHPERGMTLNCYSTAISNWSVAEEISRLIRINQTQDVEPDYNFHKDGCSAGHITPFDTPDGFYKQGKTLNNSQRWQCKVCKKKTSLLPNKRQSTTYRQKRNDILPMFAKLLLNKMPISRTCDILEIGVGTYYQKLEWLYRCCLEFLEKYETTSLANKSFKEMWLNTDKMHYNLNNVRKKGQGGQKYFGLEDSQVQTYVVVSADALSRYVFRSDVAYDWEMTVEDLKYDTVIYKEDHLNDFSKKNNRLDFSYYPQEPSPKDTQKPHEYRAELNEFNKRMQYVDGLHVNPTYTTIAHYWLIKQLVKASEWRMISDNDSSIITAFFRVFSKGIRTYDAHHFLSLIDRNKSRKQCLEEFEDAKADLLYWGFHSGYETKNLRKLAYLSLKESFETHKFQKEIKTDNQSYNVWAKNPITHPLASRDKGFHIVDCTTDLSSLEPKDIAKMVMNVNDNATNSFIQQIRRRLSILERPLMTARGDGKSYIYANFNPKYAQYALTILKTFYNFCETYKTADGKEFTPAQRLGITDKVFDLKDIIYLR</sequence>
<dbReference type="EMBL" id="JAUSTU010000062">
    <property type="protein sequence ID" value="MDQ0158029.1"/>
    <property type="molecule type" value="Genomic_DNA"/>
</dbReference>
<dbReference type="Proteomes" id="UP001231362">
    <property type="component" value="Unassembled WGS sequence"/>
</dbReference>
<keyword evidence="2" id="KW-1185">Reference proteome</keyword>
<protein>
    <submittedName>
        <fullName evidence="1">Transposase-like protein</fullName>
    </submittedName>
</protein>
<dbReference type="RefSeq" id="WP_307152445.1">
    <property type="nucleotide sequence ID" value="NZ_JAUSTU010000062.1"/>
</dbReference>
<gene>
    <name evidence="1" type="ORF">J2S07_004418</name>
</gene>
<proteinExistence type="predicted"/>
<accession>A0ABT9VAT6</accession>
<name>A0ABT9VAT6_9BACL</name>
<reference evidence="1 2" key="1">
    <citation type="submission" date="2023-07" db="EMBL/GenBank/DDBJ databases">
        <title>Genomic Encyclopedia of Type Strains, Phase IV (KMG-IV): sequencing the most valuable type-strain genomes for metagenomic binning, comparative biology and taxonomic classification.</title>
        <authorList>
            <person name="Goeker M."/>
        </authorList>
    </citation>
    <scope>NUCLEOTIDE SEQUENCE [LARGE SCALE GENOMIC DNA]</scope>
    <source>
        <strain evidence="1 2">DSM 23948</strain>
    </source>
</reference>
<evidence type="ECO:0000313" key="1">
    <source>
        <dbReference type="EMBL" id="MDQ0158029.1"/>
    </source>
</evidence>
<evidence type="ECO:0000313" key="2">
    <source>
        <dbReference type="Proteomes" id="UP001231362"/>
    </source>
</evidence>